<accession>A0A6J6BCY5</accession>
<organism evidence="6">
    <name type="scientific">freshwater metagenome</name>
    <dbReference type="NCBI Taxonomy" id="449393"/>
    <lineage>
        <taxon>unclassified sequences</taxon>
        <taxon>metagenomes</taxon>
        <taxon>ecological metagenomes</taxon>
    </lineage>
</organism>
<comment type="similarity">
    <text evidence="2">Belongs to the bacterial solute-binding protein 2 family.</text>
</comment>
<protein>
    <submittedName>
        <fullName evidence="6">Unannotated protein</fullName>
    </submittedName>
</protein>
<dbReference type="SUPFAM" id="SSF53822">
    <property type="entry name" value="Periplasmic binding protein-like I"/>
    <property type="match status" value="1"/>
</dbReference>
<evidence type="ECO:0000313" key="7">
    <source>
        <dbReference type="EMBL" id="CAB4842257.1"/>
    </source>
</evidence>
<evidence type="ECO:0000313" key="8">
    <source>
        <dbReference type="EMBL" id="CAB4988564.1"/>
    </source>
</evidence>
<reference evidence="6" key="1">
    <citation type="submission" date="2020-05" db="EMBL/GenBank/DDBJ databases">
        <authorList>
            <person name="Chiriac C."/>
            <person name="Salcher M."/>
            <person name="Ghai R."/>
            <person name="Kavagutti S V."/>
        </authorList>
    </citation>
    <scope>NUCLEOTIDE SEQUENCE</scope>
</reference>
<gene>
    <name evidence="6" type="ORF">UFOPK1458_00026</name>
    <name evidence="7" type="ORF">UFOPK3243_00588</name>
    <name evidence="8" type="ORF">UFOPK4032_00033</name>
    <name evidence="5" type="ORF">UFOPK4180_00432</name>
</gene>
<name>A0A6J6BCY5_9ZZZZ</name>
<evidence type="ECO:0000313" key="5">
    <source>
        <dbReference type="EMBL" id="CAB4366840.1"/>
    </source>
</evidence>
<dbReference type="GO" id="GO:0030313">
    <property type="term" value="C:cell envelope"/>
    <property type="evidence" value="ECO:0007669"/>
    <property type="project" value="UniProtKB-SubCell"/>
</dbReference>
<dbReference type="InterPro" id="IPR028082">
    <property type="entry name" value="Peripla_BP_I"/>
</dbReference>
<evidence type="ECO:0000256" key="3">
    <source>
        <dbReference type="ARBA" id="ARBA00022729"/>
    </source>
</evidence>
<feature type="domain" description="Periplasmic binding protein" evidence="4">
    <location>
        <begin position="68"/>
        <end position="324"/>
    </location>
</feature>
<evidence type="ECO:0000256" key="2">
    <source>
        <dbReference type="ARBA" id="ARBA00007639"/>
    </source>
</evidence>
<dbReference type="EMBL" id="CAEZSQ010000003">
    <property type="protein sequence ID" value="CAB4536253.1"/>
    <property type="molecule type" value="Genomic_DNA"/>
</dbReference>
<dbReference type="EMBL" id="CAFBOW010000003">
    <property type="protein sequence ID" value="CAB4988564.1"/>
    <property type="molecule type" value="Genomic_DNA"/>
</dbReference>
<dbReference type="PANTHER" id="PTHR46847">
    <property type="entry name" value="D-ALLOSE-BINDING PERIPLASMIC PROTEIN-RELATED"/>
    <property type="match status" value="1"/>
</dbReference>
<dbReference type="GO" id="GO:0030246">
    <property type="term" value="F:carbohydrate binding"/>
    <property type="evidence" value="ECO:0007669"/>
    <property type="project" value="UniProtKB-ARBA"/>
</dbReference>
<dbReference type="PANTHER" id="PTHR46847:SF2">
    <property type="entry name" value="ABC TRANSPORTER SUGAR-BINDING PROTEIN"/>
    <property type="match status" value="1"/>
</dbReference>
<dbReference type="EMBL" id="CAESPC010000051">
    <property type="protein sequence ID" value="CAB4366840.1"/>
    <property type="molecule type" value="Genomic_DNA"/>
</dbReference>
<dbReference type="Gene3D" id="3.40.50.2300">
    <property type="match status" value="2"/>
</dbReference>
<evidence type="ECO:0000256" key="1">
    <source>
        <dbReference type="ARBA" id="ARBA00004196"/>
    </source>
</evidence>
<dbReference type="EMBL" id="CAFAZZ010000047">
    <property type="protein sequence ID" value="CAB4842257.1"/>
    <property type="molecule type" value="Genomic_DNA"/>
</dbReference>
<dbReference type="InterPro" id="IPR025997">
    <property type="entry name" value="SBP_2_dom"/>
</dbReference>
<dbReference type="Pfam" id="PF13407">
    <property type="entry name" value="Peripla_BP_4"/>
    <property type="match status" value="1"/>
</dbReference>
<dbReference type="AlphaFoldDB" id="A0A6J6BCY5"/>
<evidence type="ECO:0000259" key="4">
    <source>
        <dbReference type="Pfam" id="PF13407"/>
    </source>
</evidence>
<proteinExistence type="inferred from homology"/>
<evidence type="ECO:0000313" key="6">
    <source>
        <dbReference type="EMBL" id="CAB4536253.1"/>
    </source>
</evidence>
<keyword evidence="3" id="KW-0732">Signal</keyword>
<sequence>MKKLLRISLAATLGITMVVPAVIAANQASAATDVVAAAKTYVANSLSAKSGFTPPAVGAKAQKSGATIAFVASDLSNGGITGVLAGVKEAAAHLDWKIKVYDGQATPSGRTAAMNAAIADKVDAIILGGTDATEQAAQVAAATAAGIPSFGWHSGPTPGASLGMKTNVTTDPLVVSRTAASYAIAKSGKTKFGAVIFTDSQYAVAIAKSNAIAAEIKKDKYGKVLEIKDTPISSTSQLMPAIIASMLQKYGKNFTYFFGINGAYANGAAPALQSAGIKPTGAPYAIAAGDGDSAELNRIRTSKYQLATVAEPLYLQAWQLIDAINSTFAKAPIAKWVAAPGLIDKSNVPAGNTFDPASGYRAVYLKLWAVD</sequence>
<comment type="subcellular location">
    <subcellularLocation>
        <location evidence="1">Cell envelope</location>
    </subcellularLocation>
</comment>